<name>A0ABT8N9X7_9BACL</name>
<gene>
    <name evidence="1" type="ORF">QWY13_04040</name>
</gene>
<dbReference type="Proteomes" id="UP001172142">
    <property type="component" value="Unassembled WGS sequence"/>
</dbReference>
<proteinExistence type="predicted"/>
<organism evidence="1 2">
    <name type="scientific">Planococcus shenhongbingii</name>
    <dbReference type="NCBI Taxonomy" id="3058398"/>
    <lineage>
        <taxon>Bacteria</taxon>
        <taxon>Bacillati</taxon>
        <taxon>Bacillota</taxon>
        <taxon>Bacilli</taxon>
        <taxon>Bacillales</taxon>
        <taxon>Caryophanaceae</taxon>
        <taxon>Planococcus</taxon>
    </lineage>
</organism>
<evidence type="ECO:0008006" key="3">
    <source>
        <dbReference type="Google" id="ProtNLM"/>
    </source>
</evidence>
<reference evidence="1 2" key="1">
    <citation type="submission" date="2023-07" db="EMBL/GenBank/DDBJ databases">
        <title>Novel species in genus Planococcus.</title>
        <authorList>
            <person name="Ning S."/>
        </authorList>
    </citation>
    <scope>NUCLEOTIDE SEQUENCE [LARGE SCALE GENOMIC DNA]</scope>
    <source>
        <strain evidence="1 2">N017</strain>
    </source>
</reference>
<protein>
    <recommendedName>
        <fullName evidence="3">Antitoxin</fullName>
    </recommendedName>
</protein>
<dbReference type="RefSeq" id="WP_301855117.1">
    <property type="nucleotide sequence ID" value="NZ_JAUJWU010000001.1"/>
</dbReference>
<dbReference type="EMBL" id="JAUJWU010000001">
    <property type="protein sequence ID" value="MDN7244656.1"/>
    <property type="molecule type" value="Genomic_DNA"/>
</dbReference>
<evidence type="ECO:0000313" key="1">
    <source>
        <dbReference type="EMBL" id="MDN7244656.1"/>
    </source>
</evidence>
<keyword evidence="2" id="KW-1185">Reference proteome</keyword>
<accession>A0ABT8N9X7</accession>
<evidence type="ECO:0000313" key="2">
    <source>
        <dbReference type="Proteomes" id="UP001172142"/>
    </source>
</evidence>
<sequence length="46" mass="5336">MAFIDKLNELKDKSIEKGKAHWDENKDGYIEKATNLKNTIKDKVSK</sequence>
<comment type="caution">
    <text evidence="1">The sequence shown here is derived from an EMBL/GenBank/DDBJ whole genome shotgun (WGS) entry which is preliminary data.</text>
</comment>